<comment type="caution">
    <text evidence="2">The sequence shown here is derived from an EMBL/GenBank/DDBJ whole genome shotgun (WGS) entry which is preliminary data.</text>
</comment>
<name>A0A1X0PAJ6_9TRYP</name>
<feature type="compositionally biased region" description="Low complexity" evidence="1">
    <location>
        <begin position="28"/>
        <end position="62"/>
    </location>
</feature>
<dbReference type="EMBL" id="NBCO01000001">
    <property type="protein sequence ID" value="ORC93609.1"/>
    <property type="molecule type" value="Genomic_DNA"/>
</dbReference>
<dbReference type="VEuPathDB" id="TriTrypDB:TM35_000014860"/>
<proteinExistence type="predicted"/>
<evidence type="ECO:0000256" key="1">
    <source>
        <dbReference type="SAM" id="MobiDB-lite"/>
    </source>
</evidence>
<protein>
    <submittedName>
        <fullName evidence="2">Uncharacterized protein</fullName>
    </submittedName>
</protein>
<feature type="region of interest" description="Disordered" evidence="1">
    <location>
        <begin position="28"/>
        <end position="148"/>
    </location>
</feature>
<gene>
    <name evidence="2" type="ORF">TM35_000014860</name>
</gene>
<organism evidence="2 3">
    <name type="scientific">Trypanosoma theileri</name>
    <dbReference type="NCBI Taxonomy" id="67003"/>
    <lineage>
        <taxon>Eukaryota</taxon>
        <taxon>Discoba</taxon>
        <taxon>Euglenozoa</taxon>
        <taxon>Kinetoplastea</taxon>
        <taxon>Metakinetoplastina</taxon>
        <taxon>Trypanosomatida</taxon>
        <taxon>Trypanosomatidae</taxon>
        <taxon>Trypanosoma</taxon>
    </lineage>
</organism>
<keyword evidence="3" id="KW-1185">Reference proteome</keyword>
<dbReference type="RefSeq" id="XP_028887675.1">
    <property type="nucleotide sequence ID" value="XM_029021167.1"/>
</dbReference>
<dbReference type="AlphaFoldDB" id="A0A1X0PAJ6"/>
<dbReference type="OrthoDB" id="252972at2759"/>
<feature type="compositionally biased region" description="Basic and acidic residues" evidence="1">
    <location>
        <begin position="114"/>
        <end position="128"/>
    </location>
</feature>
<evidence type="ECO:0000313" key="3">
    <source>
        <dbReference type="Proteomes" id="UP000192257"/>
    </source>
</evidence>
<accession>A0A1X0PAJ6</accession>
<sequence length="374" mass="40311">MSSLSVGRKSRCVVLKEQPGKIATKTFISNPATSTPTTPITPITTNTPTNTNTNTTTNTSTNVVHTTGNSCGGMGKAARSEPRRSSVSIRRAGRSAARGSLQSEAAARPSGISIHRDPHSKQHLQPKEKVKHQQKQQKQQQSPDKKVQEVPMFVNQSVPENQTLGSESSVDLVETSDFLTRLALEDCIVCLENLQGIVSSLITPNVNGEKQAKGGKVLVGRTGVNPFKLSKRPLVQIAEELSSRLNQLTDRCETYLGIGHTNSDGINENNQENGRNIVQNAEDTFGRAVETQYTMTGTIDEARQEKPPAENVFSTSTFGKMVATHGTCFASTVETTELSDADANSQSRTPVEAGNHGAVNEVFMGLKEGQKPLL</sequence>
<dbReference type="Proteomes" id="UP000192257">
    <property type="component" value="Unassembled WGS sequence"/>
</dbReference>
<reference evidence="2 3" key="1">
    <citation type="submission" date="2017-03" db="EMBL/GenBank/DDBJ databases">
        <title>An alternative strategy for trypanosome survival in the mammalian bloodstream revealed through genome and transcriptome analysis of the ubiquitous bovine parasite Trypanosoma (Megatrypanum) theileri.</title>
        <authorList>
            <person name="Kelly S."/>
            <person name="Ivens A."/>
            <person name="Mott A."/>
            <person name="O'Neill E."/>
            <person name="Emms D."/>
            <person name="Macleod O."/>
            <person name="Voorheis P."/>
            <person name="Matthews J."/>
            <person name="Matthews K."/>
            <person name="Carrington M."/>
        </authorList>
    </citation>
    <scope>NUCLEOTIDE SEQUENCE [LARGE SCALE GENOMIC DNA]</scope>
    <source>
        <strain evidence="2">Edinburgh</strain>
    </source>
</reference>
<evidence type="ECO:0000313" key="2">
    <source>
        <dbReference type="EMBL" id="ORC93609.1"/>
    </source>
</evidence>
<feature type="compositionally biased region" description="Low complexity" evidence="1">
    <location>
        <begin position="85"/>
        <end position="100"/>
    </location>
</feature>
<dbReference type="GeneID" id="39980947"/>